<keyword evidence="3" id="KW-1185">Reference proteome</keyword>
<dbReference type="OrthoDB" id="4231454at2"/>
<name>A0A4R5CCD0_9ACTN</name>
<evidence type="ECO:0000256" key="1">
    <source>
        <dbReference type="SAM" id="MobiDB-lite"/>
    </source>
</evidence>
<protein>
    <recommendedName>
        <fullName evidence="4">Head-tail adaptor protein</fullName>
    </recommendedName>
</protein>
<dbReference type="AlphaFoldDB" id="A0A4R5CCD0"/>
<proteinExistence type="predicted"/>
<reference evidence="2 3" key="1">
    <citation type="submission" date="2019-03" db="EMBL/GenBank/DDBJ databases">
        <title>Draft genome sequences of novel Actinobacteria.</title>
        <authorList>
            <person name="Sahin N."/>
            <person name="Ay H."/>
            <person name="Saygin H."/>
        </authorList>
    </citation>
    <scope>NUCLEOTIDE SEQUENCE [LARGE SCALE GENOMIC DNA]</scope>
    <source>
        <strain evidence="2 3">H3C3</strain>
    </source>
</reference>
<evidence type="ECO:0008006" key="4">
    <source>
        <dbReference type="Google" id="ProtNLM"/>
    </source>
</evidence>
<organism evidence="2 3">
    <name type="scientific">Actinomadura rubrisoli</name>
    <dbReference type="NCBI Taxonomy" id="2530368"/>
    <lineage>
        <taxon>Bacteria</taxon>
        <taxon>Bacillati</taxon>
        <taxon>Actinomycetota</taxon>
        <taxon>Actinomycetes</taxon>
        <taxon>Streptosporangiales</taxon>
        <taxon>Thermomonosporaceae</taxon>
        <taxon>Actinomadura</taxon>
    </lineage>
</organism>
<comment type="caution">
    <text evidence="2">The sequence shown here is derived from an EMBL/GenBank/DDBJ whole genome shotgun (WGS) entry which is preliminary data.</text>
</comment>
<feature type="region of interest" description="Disordered" evidence="1">
    <location>
        <begin position="83"/>
        <end position="104"/>
    </location>
</feature>
<accession>A0A4R5CCD0</accession>
<gene>
    <name evidence="2" type="ORF">E1298_01000</name>
</gene>
<feature type="region of interest" description="Disordered" evidence="1">
    <location>
        <begin position="1"/>
        <end position="23"/>
    </location>
</feature>
<evidence type="ECO:0000313" key="2">
    <source>
        <dbReference type="EMBL" id="TDD97641.1"/>
    </source>
</evidence>
<dbReference type="Proteomes" id="UP000294513">
    <property type="component" value="Unassembled WGS sequence"/>
</dbReference>
<dbReference type="Gene3D" id="2.40.10.270">
    <property type="entry name" value="Bacteriophage SPP1 head-tail adaptor protein"/>
    <property type="match status" value="1"/>
</dbReference>
<dbReference type="InterPro" id="IPR038666">
    <property type="entry name" value="SSP1_head-tail_sf"/>
</dbReference>
<sequence length="104" mass="11312">MLGPHTVTVRRPAGRDGWGNTVAGAAETPVPGCFWQPVSTDEQLNAADTVTVVARVFMPPAADVKATDRIRFEGRDYAIEGRPELHHTPAGPHHYEVNLKEIEG</sequence>
<dbReference type="EMBL" id="SMKU01000002">
    <property type="protein sequence ID" value="TDD97641.1"/>
    <property type="molecule type" value="Genomic_DNA"/>
</dbReference>
<dbReference type="RefSeq" id="WP_131888803.1">
    <property type="nucleotide sequence ID" value="NZ_SMKU01000002.1"/>
</dbReference>
<evidence type="ECO:0000313" key="3">
    <source>
        <dbReference type="Proteomes" id="UP000294513"/>
    </source>
</evidence>